<evidence type="ECO:0000313" key="4">
    <source>
        <dbReference type="Proteomes" id="UP000053144"/>
    </source>
</evidence>
<reference evidence="3" key="2">
    <citation type="submission" date="2015-02" db="EMBL/GenBank/DDBJ databases">
        <authorList>
            <person name="Chooi Y.-H."/>
        </authorList>
    </citation>
    <scope>NUCLEOTIDE SEQUENCE</scope>
    <source>
        <tissue evidence="3">Seedling</tissue>
    </source>
</reference>
<evidence type="ECO:0000313" key="5">
    <source>
        <dbReference type="Proteomes" id="UP000743370"/>
    </source>
</evidence>
<evidence type="ECO:0000313" key="3">
    <source>
        <dbReference type="EMBL" id="KOM46955.1"/>
    </source>
</evidence>
<dbReference type="OrthoDB" id="1060058at2759"/>
<name>A0A0L9UVU5_PHAAN</name>
<dbReference type="AlphaFoldDB" id="A0A0L9UVU5"/>
<protein>
    <submittedName>
        <fullName evidence="3">Uncharacterized protein</fullName>
    </submittedName>
</protein>
<dbReference type="KEGG" id="var:108337058"/>
<dbReference type="Proteomes" id="UP000743370">
    <property type="component" value="Unassembled WGS sequence"/>
</dbReference>
<feature type="region of interest" description="Disordered" evidence="1">
    <location>
        <begin position="93"/>
        <end position="126"/>
    </location>
</feature>
<dbReference type="STRING" id="3914.A0A0L9UVU5"/>
<dbReference type="Proteomes" id="UP000053144">
    <property type="component" value="Chromosome 7"/>
</dbReference>
<dbReference type="OMA" id="PRRMDNG"/>
<dbReference type="PANTHER" id="PTHR33356">
    <property type="entry name" value="TIP41-LIKE PROTEIN"/>
    <property type="match status" value="1"/>
</dbReference>
<evidence type="ECO:0000256" key="1">
    <source>
        <dbReference type="SAM" id="MobiDB-lite"/>
    </source>
</evidence>
<reference evidence="2 5" key="3">
    <citation type="submission" date="2020-05" db="EMBL/GenBank/DDBJ databases">
        <title>Vigna angularis (adzuki bean) Var. LongXiaoDou No. 4 denovo assembly.</title>
        <authorList>
            <person name="Xiang H."/>
        </authorList>
    </citation>
    <scope>NUCLEOTIDE SEQUENCE [LARGE SCALE GENOMIC DNA]</scope>
    <source>
        <tissue evidence="2">Leaf</tissue>
    </source>
</reference>
<sequence>MDEAEFDAAFAFPSEFPYEFHSPGAEPLESGSTGTESSDEEDFFAGLTRRLGHASLHDTRKEHLLTVPICNGEKTESQKLMARGLAGSPQSILSGIGSWSGRSGGSGDGSPNGSSRVPSPTTTPFKPTNDAWDVLYAAAGQVARLRMNDEVSSKFEFQNGGVFGGVSPPVVAENAFFVNHGGPQARYPQVRPEQVLKHQCGSVWGRQEKVAWVTQQQQPQVQNRVRDLRDFGYDYEAMNCIRALPHSVWRRPLQAKPQNQQVSHFGSGSRPGLQAGSGAVNKKGCAGTGVFLPRQYGAPPPESRKKTSCPAPVLVPAKVIHALNLNIDDINAASQQRFPSAFGADYDAFLARRNALILQQKFNMRREEAANHELRLPQEWTY</sequence>
<organism evidence="3 4">
    <name type="scientific">Phaseolus angularis</name>
    <name type="common">Azuki bean</name>
    <name type="synonym">Vigna angularis</name>
    <dbReference type="NCBI Taxonomy" id="3914"/>
    <lineage>
        <taxon>Eukaryota</taxon>
        <taxon>Viridiplantae</taxon>
        <taxon>Streptophyta</taxon>
        <taxon>Embryophyta</taxon>
        <taxon>Tracheophyta</taxon>
        <taxon>Spermatophyta</taxon>
        <taxon>Magnoliopsida</taxon>
        <taxon>eudicotyledons</taxon>
        <taxon>Gunneridae</taxon>
        <taxon>Pentapetalae</taxon>
        <taxon>rosids</taxon>
        <taxon>fabids</taxon>
        <taxon>Fabales</taxon>
        <taxon>Fabaceae</taxon>
        <taxon>Papilionoideae</taxon>
        <taxon>50 kb inversion clade</taxon>
        <taxon>NPAAA clade</taxon>
        <taxon>indigoferoid/millettioid clade</taxon>
        <taxon>Phaseoleae</taxon>
        <taxon>Vigna</taxon>
    </lineage>
</organism>
<feature type="region of interest" description="Disordered" evidence="1">
    <location>
        <begin position="259"/>
        <end position="279"/>
    </location>
</feature>
<dbReference type="PANTHER" id="PTHR33356:SF37">
    <property type="match status" value="1"/>
</dbReference>
<dbReference type="EMBL" id="CM003377">
    <property type="protein sequence ID" value="KOM46955.1"/>
    <property type="molecule type" value="Genomic_DNA"/>
</dbReference>
<proteinExistence type="predicted"/>
<reference evidence="4" key="1">
    <citation type="journal article" date="2015" name="Proc. Natl. Acad. Sci. U.S.A.">
        <title>Genome sequencing of adzuki bean (Vigna angularis) provides insight into high starch and low fat accumulation and domestication.</title>
        <authorList>
            <person name="Yang K."/>
            <person name="Tian Z."/>
            <person name="Chen C."/>
            <person name="Luo L."/>
            <person name="Zhao B."/>
            <person name="Wang Z."/>
            <person name="Yu L."/>
            <person name="Li Y."/>
            <person name="Sun Y."/>
            <person name="Li W."/>
            <person name="Chen Y."/>
            <person name="Li Y."/>
            <person name="Zhang Y."/>
            <person name="Ai D."/>
            <person name="Zhao J."/>
            <person name="Shang C."/>
            <person name="Ma Y."/>
            <person name="Wu B."/>
            <person name="Wang M."/>
            <person name="Gao L."/>
            <person name="Sun D."/>
            <person name="Zhang P."/>
            <person name="Guo F."/>
            <person name="Wang W."/>
            <person name="Li Y."/>
            <person name="Wang J."/>
            <person name="Varshney R.K."/>
            <person name="Wang J."/>
            <person name="Ling H.Q."/>
            <person name="Wan P."/>
        </authorList>
    </citation>
    <scope>NUCLEOTIDE SEQUENCE</scope>
    <source>
        <strain evidence="4">cv. Jingnong 6</strain>
    </source>
</reference>
<accession>A0A0L9UVU5</accession>
<feature type="compositionally biased region" description="Polar residues" evidence="1">
    <location>
        <begin position="116"/>
        <end position="126"/>
    </location>
</feature>
<dbReference type="EMBL" id="JABFOF010000007">
    <property type="protein sequence ID" value="KAG2391251.1"/>
    <property type="molecule type" value="Genomic_DNA"/>
</dbReference>
<feature type="region of interest" description="Disordered" evidence="1">
    <location>
        <begin position="17"/>
        <end position="41"/>
    </location>
</feature>
<gene>
    <name evidence="2" type="ORF">HKW66_Vig0129880</name>
    <name evidence="3" type="ORF">LR48_Vigan07g065900</name>
</gene>
<dbReference type="Gramene" id="KOM46955">
    <property type="protein sequence ID" value="KOM46955"/>
    <property type="gene ID" value="LR48_Vigan07g065900"/>
</dbReference>
<evidence type="ECO:0000313" key="2">
    <source>
        <dbReference type="EMBL" id="KAG2391251.1"/>
    </source>
</evidence>